<dbReference type="RefSeq" id="WP_080818575.1">
    <property type="nucleotide sequence ID" value="NZ_MRXF01000146.1"/>
</dbReference>
<proteinExistence type="predicted"/>
<evidence type="ECO:0000313" key="2">
    <source>
        <dbReference type="Proteomes" id="UP000439917"/>
    </source>
</evidence>
<organism evidence="1 2">
    <name type="scientific">Cronobacter sakazakii</name>
    <name type="common">Enterobacter sakazakii</name>
    <dbReference type="NCBI Taxonomy" id="28141"/>
    <lineage>
        <taxon>Bacteria</taxon>
        <taxon>Pseudomonadati</taxon>
        <taxon>Pseudomonadota</taxon>
        <taxon>Gammaproteobacteria</taxon>
        <taxon>Enterobacterales</taxon>
        <taxon>Enterobacteriaceae</taxon>
        <taxon>Cronobacter</taxon>
    </lineage>
</organism>
<sequence>MSKSLEARCIRRWKVQVRGWCDSKVSPYWRRHHLRSFFRSVALTTADCMVESLAYNNAMHDFFSEVGDRHGWSPEFSAWYNERRREQYRKEALNYLDKEVTNDEIDEEILNELEAWND</sequence>
<name>A0AAN6AY02_CROSK</name>
<dbReference type="Proteomes" id="UP000439917">
    <property type="component" value="Unassembled WGS sequence"/>
</dbReference>
<dbReference type="AlphaFoldDB" id="A0AAN6AY02"/>
<accession>A0AAN6AY02</accession>
<gene>
    <name evidence="1" type="ORF">FZI38_02700</name>
</gene>
<evidence type="ECO:0000313" key="1">
    <source>
        <dbReference type="EMBL" id="KAB0881112.1"/>
    </source>
</evidence>
<dbReference type="EMBL" id="WAGF01000003">
    <property type="protein sequence ID" value="KAB0881112.1"/>
    <property type="molecule type" value="Genomic_DNA"/>
</dbReference>
<protein>
    <submittedName>
        <fullName evidence="1">Uncharacterized protein</fullName>
    </submittedName>
</protein>
<reference evidence="1 2" key="1">
    <citation type="submission" date="2019-09" db="EMBL/GenBank/DDBJ databases">
        <title>Prevalence, distribution, and phylogeny of type two toxin-antitoxin genes possessed by Cronobacter species where C. sakazakii homologs follow sequence type lineages.</title>
        <authorList>
            <person name="Finkelstein S."/>
            <person name="Negrete F."/>
            <person name="Jang H."/>
            <person name="Gopinath G.R."/>
            <person name="Tall B.D."/>
        </authorList>
    </citation>
    <scope>NUCLEOTIDE SEQUENCE [LARGE SCALE GENOMIC DNA]</scope>
    <source>
        <strain evidence="1 2">MOD1_Comp4</strain>
    </source>
</reference>
<comment type="caution">
    <text evidence="1">The sequence shown here is derived from an EMBL/GenBank/DDBJ whole genome shotgun (WGS) entry which is preliminary data.</text>
</comment>